<sequence length="426" mass="46548">MSTQIILLLILLVGVAVLLLRPRKHLRIDQTYRIAPEDLWELVVPSPHRPNPFESIERYEWHSETDALVFYRHGLTARLAQRTDHSQGRVEQVLDLLDRAGRVAERMTCQVALMQEPAGTRLVMDIFFQRLGSGGPAHWLTTLFRPLTARSLRMQIEQAMERSGARARFEAQHGEPPAPRSLLGMRLSRGALAFAVIAGAWWSWEFGPWLTLALMVGLVAHETGHVAVMRAFGDRTSAFYFVPFLGGVAVGRMRHGQDWQHAAMVLGGPLAGLASALVAALLGWMAGSDYLLGCAFFFAVLNLFNMAPLPPLDGGQLLILALRPFLPARLVPHVTTALLGVSCALLLWHGWWLLGVLVSGLVAIALAQPGAARIPDRPALTRGQSVVLVGIGLALAASLWGIMQGLTDATPVRTYFAALVEGPFAQ</sequence>
<protein>
    <recommendedName>
        <fullName evidence="13">Peptidase M50 domain-containing protein</fullName>
    </recommendedName>
</protein>
<evidence type="ECO:0000256" key="9">
    <source>
        <dbReference type="ARBA" id="ARBA00022989"/>
    </source>
</evidence>
<comment type="similarity">
    <text evidence="3">Belongs to the peptidase M50B family.</text>
</comment>
<name>A0ABS5EE66_9PROT</name>
<keyword evidence="9 12" id="KW-1133">Transmembrane helix</keyword>
<feature type="transmembrane region" description="Helical" evidence="12">
    <location>
        <begin position="290"/>
        <end position="309"/>
    </location>
</feature>
<evidence type="ECO:0000256" key="3">
    <source>
        <dbReference type="ARBA" id="ARBA00007931"/>
    </source>
</evidence>
<feature type="transmembrane region" description="Helical" evidence="12">
    <location>
        <begin position="354"/>
        <end position="374"/>
    </location>
</feature>
<evidence type="ECO:0000256" key="12">
    <source>
        <dbReference type="SAM" id="Phobius"/>
    </source>
</evidence>
<keyword evidence="15" id="KW-1185">Reference proteome</keyword>
<keyword evidence="10" id="KW-0482">Metalloprotease</keyword>
<dbReference type="Pfam" id="PF02163">
    <property type="entry name" value="Peptidase_M50"/>
    <property type="match status" value="1"/>
</dbReference>
<dbReference type="Proteomes" id="UP000698752">
    <property type="component" value="Unassembled WGS sequence"/>
</dbReference>
<comment type="subcellular location">
    <subcellularLocation>
        <location evidence="2">Membrane</location>
        <topology evidence="2">Multi-pass membrane protein</topology>
    </subcellularLocation>
</comment>
<evidence type="ECO:0000256" key="6">
    <source>
        <dbReference type="ARBA" id="ARBA00022723"/>
    </source>
</evidence>
<evidence type="ECO:0000259" key="13">
    <source>
        <dbReference type="Pfam" id="PF02163"/>
    </source>
</evidence>
<feature type="transmembrane region" description="Helical" evidence="12">
    <location>
        <begin position="386"/>
        <end position="403"/>
    </location>
</feature>
<dbReference type="PANTHER" id="PTHR39188">
    <property type="entry name" value="MEMBRANE-ASSOCIATED ZINC METALLOPROTEASE M50B"/>
    <property type="match status" value="1"/>
</dbReference>
<evidence type="ECO:0000256" key="5">
    <source>
        <dbReference type="ARBA" id="ARBA00022692"/>
    </source>
</evidence>
<dbReference type="PANTHER" id="PTHR39188:SF3">
    <property type="entry name" value="STAGE IV SPORULATION PROTEIN FB"/>
    <property type="match status" value="1"/>
</dbReference>
<evidence type="ECO:0000313" key="14">
    <source>
        <dbReference type="EMBL" id="MBR0649304.1"/>
    </source>
</evidence>
<reference evidence="15" key="1">
    <citation type="journal article" date="2021" name="Syst. Appl. Microbiol.">
        <title>Roseomonas hellenica sp. nov., isolated from roots of wild-growing Alkanna tinctoria.</title>
        <authorList>
            <person name="Rat A."/>
            <person name="Naranjo H.D."/>
            <person name="Lebbe L."/>
            <person name="Cnockaert M."/>
            <person name="Krigas N."/>
            <person name="Grigoriadou K."/>
            <person name="Maloupa E."/>
            <person name="Willems A."/>
        </authorList>
    </citation>
    <scope>NUCLEOTIDE SEQUENCE [LARGE SCALE GENOMIC DNA]</scope>
    <source>
        <strain evidence="15">LMG 31159</strain>
    </source>
</reference>
<evidence type="ECO:0000256" key="7">
    <source>
        <dbReference type="ARBA" id="ARBA00022801"/>
    </source>
</evidence>
<feature type="transmembrane region" description="Helical" evidence="12">
    <location>
        <begin position="6"/>
        <end position="23"/>
    </location>
</feature>
<keyword evidence="8" id="KW-0862">Zinc</keyword>
<evidence type="ECO:0000313" key="15">
    <source>
        <dbReference type="Proteomes" id="UP000698752"/>
    </source>
</evidence>
<keyword evidence="6" id="KW-0479">Metal-binding</keyword>
<proteinExistence type="inferred from homology"/>
<keyword evidence="5 12" id="KW-0812">Transmembrane</keyword>
<accession>A0ABS5EE66</accession>
<dbReference type="EMBL" id="JAAEDI010000006">
    <property type="protein sequence ID" value="MBR0649304.1"/>
    <property type="molecule type" value="Genomic_DNA"/>
</dbReference>
<evidence type="ECO:0000256" key="11">
    <source>
        <dbReference type="ARBA" id="ARBA00023136"/>
    </source>
</evidence>
<dbReference type="InterPro" id="IPR008915">
    <property type="entry name" value="Peptidase_M50"/>
</dbReference>
<keyword evidence="11 12" id="KW-0472">Membrane</keyword>
<organism evidence="14 15">
    <name type="scientific">Neoroseomonas terrae</name>
    <dbReference type="NCBI Taxonomy" id="424799"/>
    <lineage>
        <taxon>Bacteria</taxon>
        <taxon>Pseudomonadati</taxon>
        <taxon>Pseudomonadota</taxon>
        <taxon>Alphaproteobacteria</taxon>
        <taxon>Acetobacterales</taxon>
        <taxon>Acetobacteraceae</taxon>
        <taxon>Neoroseomonas</taxon>
    </lineage>
</organism>
<comment type="caution">
    <text evidence="14">The sequence shown here is derived from an EMBL/GenBank/DDBJ whole genome shotgun (WGS) entry which is preliminary data.</text>
</comment>
<feature type="transmembrane region" description="Helical" evidence="12">
    <location>
        <begin position="262"/>
        <end position="284"/>
    </location>
</feature>
<feature type="transmembrane region" description="Helical" evidence="12">
    <location>
        <begin position="187"/>
        <end position="204"/>
    </location>
</feature>
<gene>
    <name evidence="14" type="ORF">GXW78_06500</name>
</gene>
<evidence type="ECO:0000256" key="8">
    <source>
        <dbReference type="ARBA" id="ARBA00022833"/>
    </source>
</evidence>
<evidence type="ECO:0000256" key="4">
    <source>
        <dbReference type="ARBA" id="ARBA00022670"/>
    </source>
</evidence>
<evidence type="ECO:0000256" key="1">
    <source>
        <dbReference type="ARBA" id="ARBA00001947"/>
    </source>
</evidence>
<dbReference type="RefSeq" id="WP_211867168.1">
    <property type="nucleotide sequence ID" value="NZ_JAAEDI010000006.1"/>
</dbReference>
<evidence type="ECO:0000256" key="10">
    <source>
        <dbReference type="ARBA" id="ARBA00023049"/>
    </source>
</evidence>
<keyword evidence="7" id="KW-0378">Hydrolase</keyword>
<evidence type="ECO:0000256" key="2">
    <source>
        <dbReference type="ARBA" id="ARBA00004141"/>
    </source>
</evidence>
<feature type="domain" description="Peptidase M50" evidence="13">
    <location>
        <begin position="211"/>
        <end position="283"/>
    </location>
</feature>
<comment type="cofactor">
    <cofactor evidence="1">
        <name>Zn(2+)</name>
        <dbReference type="ChEBI" id="CHEBI:29105"/>
    </cofactor>
</comment>
<keyword evidence="4" id="KW-0645">Protease</keyword>